<dbReference type="KEGG" id="vg:65127507"/>
<sequence length="400" mass="43739">MTDHRTTAETLIDAADPTSPHTRDRTLTDAALVRAVLAVADAIDAHGTREHVIDHAALQQNLDRARAAFPGTDQRLCMAEGRTPRGNRVVCSQPRDNHTRHSAGGYWWDDDEDEGSSVCPADGCGRPDGHDGDHRAGEPLTLPTMTAKRGGLRYRGQTIETQGSTLHATPFVALHTNEGGDTSALATDVPDGSHEHGSAPAPDRLPPIVRSARTCADLTTNRRFAEVFTTCADVIEGMHRDATGQRVLMDSYERQIRALAQQNGQLRDQRDRESEARLAAQQAAVDPDLHQKLRRIDNVLRGALNAERTPSTLSFIDLVTDLGLRADAVVDDLTSERESRATVFETAKTLSKAIVHTVDYVGNDMLPAVEGWSWYDALREFDPDAANRFVTNPVRPKAGQ</sequence>
<reference evidence="3 4" key="1">
    <citation type="submission" date="2020-05" db="EMBL/GenBank/DDBJ databases">
        <authorList>
            <person name="Harb P.C."/>
            <person name="OLoughlin J.P."/>
            <person name="Otto A."/>
            <person name="Pfleuger H."/>
            <person name="Reese A.E."/>
            <person name="Shuff O.J."/>
            <person name="Daniels C.J."/>
            <person name="Breitenberger C.A."/>
            <person name="Ball S.L."/>
            <person name="Garlena R.A."/>
            <person name="Russell D.A."/>
            <person name="Pope W.H."/>
            <person name="Jacobs-Sera D."/>
            <person name="Hatfull G.F."/>
        </authorList>
    </citation>
    <scope>NUCLEOTIDE SEQUENCE [LARGE SCALE GENOMIC DNA]</scope>
</reference>
<protein>
    <submittedName>
        <fullName evidence="3">Uncharacterized protein</fullName>
    </submittedName>
</protein>
<proteinExistence type="predicted"/>
<evidence type="ECO:0000256" key="2">
    <source>
        <dbReference type="SAM" id="MobiDB-lite"/>
    </source>
</evidence>
<keyword evidence="1" id="KW-0175">Coiled coil</keyword>
<feature type="region of interest" description="Disordered" evidence="2">
    <location>
        <begin position="1"/>
        <end position="23"/>
    </location>
</feature>
<evidence type="ECO:0000313" key="3">
    <source>
        <dbReference type="EMBL" id="QKY78414.1"/>
    </source>
</evidence>
<dbReference type="RefSeq" id="YP_010109233.1">
    <property type="nucleotide sequence ID" value="NC_055856.1"/>
</dbReference>
<keyword evidence="4" id="KW-1185">Reference proteome</keyword>
<accession>A0A7G3VBF8</accession>
<evidence type="ECO:0000256" key="1">
    <source>
        <dbReference type="SAM" id="Coils"/>
    </source>
</evidence>
<name>A0A7G3VBF8_9CAUD</name>
<dbReference type="Proteomes" id="UP000516417">
    <property type="component" value="Segment"/>
</dbReference>
<evidence type="ECO:0000313" key="4">
    <source>
        <dbReference type="Proteomes" id="UP000516417"/>
    </source>
</evidence>
<gene>
    <name evidence="3" type="primary">59</name>
    <name evidence="3" type="ORF">SEA_BARSTEN_59</name>
</gene>
<dbReference type="GeneID" id="65127507"/>
<dbReference type="EMBL" id="MT498035">
    <property type="protein sequence ID" value="QKY78414.1"/>
    <property type="molecule type" value="Genomic_DNA"/>
</dbReference>
<feature type="region of interest" description="Disordered" evidence="2">
    <location>
        <begin position="178"/>
        <end position="207"/>
    </location>
</feature>
<feature type="coiled-coil region" evidence="1">
    <location>
        <begin position="249"/>
        <end position="276"/>
    </location>
</feature>
<organism evidence="3 4">
    <name type="scientific">Gordonia Phage Barsten</name>
    <dbReference type="NCBI Taxonomy" id="2743907"/>
    <lineage>
        <taxon>Viruses</taxon>
        <taxon>Duplodnaviria</taxon>
        <taxon>Heunggongvirae</taxon>
        <taxon>Uroviricota</taxon>
        <taxon>Caudoviricetes</taxon>
        <taxon>Stackebrandtviridae</taxon>
        <taxon>Schenleyvirinae</taxon>
        <taxon>Vividuovirus</taxon>
        <taxon>Vividuovirus barsten</taxon>
    </lineage>
</organism>